<sequence length="154" mass="17009">MKQRSVALGVGCFKLNVDAALNADYGKFGAGLVFRNDHDIIVHVAALQLTGTGSVDVAKARAIFEGFSMAIGKGLLPLVIGSDSLGVVNLCLGKVSSRNDIVNIVKNIQFLLNRYVMYQFLLFLDLVTWWHILLPNMQCVYIILFYEILIFQVG</sequence>
<reference evidence="2" key="2">
    <citation type="submission" date="2023-06" db="EMBL/GenBank/DDBJ databases">
        <authorList>
            <person name="Swenson N.G."/>
            <person name="Wegrzyn J.L."/>
            <person name="Mcevoy S.L."/>
        </authorList>
    </citation>
    <scope>NUCLEOTIDE SEQUENCE</scope>
    <source>
        <strain evidence="2">NS2018</strain>
        <tissue evidence="2">Leaf</tissue>
    </source>
</reference>
<dbReference type="GO" id="GO:0003676">
    <property type="term" value="F:nucleic acid binding"/>
    <property type="evidence" value="ECO:0007669"/>
    <property type="project" value="InterPro"/>
</dbReference>
<dbReference type="SUPFAM" id="SSF53098">
    <property type="entry name" value="Ribonuclease H-like"/>
    <property type="match status" value="1"/>
</dbReference>
<accession>A0AA39RVH9</accession>
<dbReference type="InterPro" id="IPR012337">
    <property type="entry name" value="RNaseH-like_sf"/>
</dbReference>
<dbReference type="Gene3D" id="3.30.420.10">
    <property type="entry name" value="Ribonuclease H-like superfamily/Ribonuclease H"/>
    <property type="match status" value="1"/>
</dbReference>
<dbReference type="CDD" id="cd06222">
    <property type="entry name" value="RNase_H_like"/>
    <property type="match status" value="1"/>
</dbReference>
<dbReference type="GO" id="GO:0004523">
    <property type="term" value="F:RNA-DNA hybrid ribonuclease activity"/>
    <property type="evidence" value="ECO:0007669"/>
    <property type="project" value="InterPro"/>
</dbReference>
<dbReference type="InterPro" id="IPR002156">
    <property type="entry name" value="RNaseH_domain"/>
</dbReference>
<dbReference type="PANTHER" id="PTHR47723:SF24">
    <property type="entry name" value="RNASE H TYPE-1 DOMAIN-CONTAINING PROTEIN"/>
    <property type="match status" value="1"/>
</dbReference>
<proteinExistence type="predicted"/>
<reference evidence="2" key="1">
    <citation type="journal article" date="2022" name="Plant J.">
        <title>Strategies of tolerance reflected in two North American maple genomes.</title>
        <authorList>
            <person name="McEvoy S.L."/>
            <person name="Sezen U.U."/>
            <person name="Trouern-Trend A."/>
            <person name="McMahon S.M."/>
            <person name="Schaberg P.G."/>
            <person name="Yang J."/>
            <person name="Wegrzyn J.L."/>
            <person name="Swenson N.G."/>
        </authorList>
    </citation>
    <scope>NUCLEOTIDE SEQUENCE</scope>
    <source>
        <strain evidence="2">NS2018</strain>
    </source>
</reference>
<dbReference type="Pfam" id="PF13456">
    <property type="entry name" value="RVT_3"/>
    <property type="match status" value="1"/>
</dbReference>
<comment type="caution">
    <text evidence="2">The sequence shown here is derived from an EMBL/GenBank/DDBJ whole genome shotgun (WGS) entry which is preliminary data.</text>
</comment>
<dbReference type="AlphaFoldDB" id="A0AA39RVH9"/>
<name>A0AA39RVH9_ACESA</name>
<evidence type="ECO:0000313" key="3">
    <source>
        <dbReference type="Proteomes" id="UP001168877"/>
    </source>
</evidence>
<dbReference type="PANTHER" id="PTHR47723">
    <property type="entry name" value="OS05G0353850 PROTEIN"/>
    <property type="match status" value="1"/>
</dbReference>
<organism evidence="2 3">
    <name type="scientific">Acer saccharum</name>
    <name type="common">Sugar maple</name>
    <dbReference type="NCBI Taxonomy" id="4024"/>
    <lineage>
        <taxon>Eukaryota</taxon>
        <taxon>Viridiplantae</taxon>
        <taxon>Streptophyta</taxon>
        <taxon>Embryophyta</taxon>
        <taxon>Tracheophyta</taxon>
        <taxon>Spermatophyta</taxon>
        <taxon>Magnoliopsida</taxon>
        <taxon>eudicotyledons</taxon>
        <taxon>Gunneridae</taxon>
        <taxon>Pentapetalae</taxon>
        <taxon>rosids</taxon>
        <taxon>malvids</taxon>
        <taxon>Sapindales</taxon>
        <taxon>Sapindaceae</taxon>
        <taxon>Hippocastanoideae</taxon>
        <taxon>Acereae</taxon>
        <taxon>Acer</taxon>
    </lineage>
</organism>
<gene>
    <name evidence="2" type="ORF">LWI29_009958</name>
</gene>
<keyword evidence="3" id="KW-1185">Reference proteome</keyword>
<dbReference type="EMBL" id="JAUESC010000384">
    <property type="protein sequence ID" value="KAK0581092.1"/>
    <property type="molecule type" value="Genomic_DNA"/>
</dbReference>
<dbReference type="InterPro" id="IPR036397">
    <property type="entry name" value="RNaseH_sf"/>
</dbReference>
<evidence type="ECO:0000259" key="1">
    <source>
        <dbReference type="Pfam" id="PF13456"/>
    </source>
</evidence>
<evidence type="ECO:0000313" key="2">
    <source>
        <dbReference type="EMBL" id="KAK0581092.1"/>
    </source>
</evidence>
<dbReference type="InterPro" id="IPR053151">
    <property type="entry name" value="RNase_H-like"/>
</dbReference>
<dbReference type="Proteomes" id="UP001168877">
    <property type="component" value="Unassembled WGS sequence"/>
</dbReference>
<protein>
    <recommendedName>
        <fullName evidence="1">RNase H type-1 domain-containing protein</fullName>
    </recommendedName>
</protein>
<dbReference type="InterPro" id="IPR044730">
    <property type="entry name" value="RNase_H-like_dom_plant"/>
</dbReference>
<feature type="domain" description="RNase H type-1" evidence="1">
    <location>
        <begin position="16"/>
        <end position="120"/>
    </location>
</feature>